<reference evidence="2 3" key="1">
    <citation type="submission" date="2023-09" db="EMBL/GenBank/DDBJ databases">
        <title>Nesidiocoris tenuis whole genome shotgun sequence.</title>
        <authorList>
            <person name="Shibata T."/>
            <person name="Shimoda M."/>
            <person name="Kobayashi T."/>
            <person name="Uehara T."/>
        </authorList>
    </citation>
    <scope>NUCLEOTIDE SEQUENCE [LARGE SCALE GENOMIC DNA]</scope>
    <source>
        <strain evidence="2 3">Japan</strain>
    </source>
</reference>
<dbReference type="Proteomes" id="UP001307889">
    <property type="component" value="Chromosome 3"/>
</dbReference>
<accession>A0ABN7AQ84</accession>
<evidence type="ECO:0000313" key="3">
    <source>
        <dbReference type="Proteomes" id="UP001307889"/>
    </source>
</evidence>
<dbReference type="Gene3D" id="1.20.120.1250">
    <property type="entry name" value="Sulfhydryl oxidase R596, ORFan domain"/>
    <property type="match status" value="1"/>
</dbReference>
<evidence type="ECO:0000256" key="1">
    <source>
        <dbReference type="SAM" id="MobiDB-lite"/>
    </source>
</evidence>
<feature type="compositionally biased region" description="Basic and acidic residues" evidence="1">
    <location>
        <begin position="1"/>
        <end position="14"/>
    </location>
</feature>
<dbReference type="EMBL" id="AP028911">
    <property type="protein sequence ID" value="BES92557.1"/>
    <property type="molecule type" value="Genomic_DNA"/>
</dbReference>
<proteinExistence type="predicted"/>
<organism evidence="2 3">
    <name type="scientific">Nesidiocoris tenuis</name>
    <dbReference type="NCBI Taxonomy" id="355587"/>
    <lineage>
        <taxon>Eukaryota</taxon>
        <taxon>Metazoa</taxon>
        <taxon>Ecdysozoa</taxon>
        <taxon>Arthropoda</taxon>
        <taxon>Hexapoda</taxon>
        <taxon>Insecta</taxon>
        <taxon>Pterygota</taxon>
        <taxon>Neoptera</taxon>
        <taxon>Paraneoptera</taxon>
        <taxon>Hemiptera</taxon>
        <taxon>Heteroptera</taxon>
        <taxon>Panheteroptera</taxon>
        <taxon>Cimicomorpha</taxon>
        <taxon>Miridae</taxon>
        <taxon>Dicyphina</taxon>
        <taxon>Nesidiocoris</taxon>
    </lineage>
</organism>
<evidence type="ECO:0000313" key="2">
    <source>
        <dbReference type="EMBL" id="BES92557.1"/>
    </source>
</evidence>
<sequence>MPKVATEKRSEKKSGWGNGQLFGSEKNENTFQGGGFKDKEKALETLRLLEGKDVTYQYQIVNSMYNRAKVILKRTTDKEKRANLSEAIDTFENFIDDYKKNQRQKENFGYISLEVMEGCRPLAEKYGLKDFEFLEAYKEEDGDLKKLRSKKIPGKDLTWDVERNKRLKEISEKIKNELIPLYETDDPFKGLPSREHVEMIMLSYSGDQSKVKKCIPLISEKFK</sequence>
<gene>
    <name evidence="2" type="ORF">NTJ_05366</name>
</gene>
<keyword evidence="3" id="KW-1185">Reference proteome</keyword>
<name>A0ABN7AQ84_9HEMI</name>
<protein>
    <submittedName>
        <fullName evidence="2">Uncharacterized protein</fullName>
    </submittedName>
</protein>
<feature type="region of interest" description="Disordered" evidence="1">
    <location>
        <begin position="1"/>
        <end position="35"/>
    </location>
</feature>